<evidence type="ECO:0000256" key="1">
    <source>
        <dbReference type="SAM" id="MobiDB-lite"/>
    </source>
</evidence>
<accession>C9LIY1</accession>
<dbReference type="AlphaFoldDB" id="C9LIY1"/>
<dbReference type="STRING" id="626522.GCWU000325_02192"/>
<name>C9LIY1_9BACT</name>
<dbReference type="Proteomes" id="UP000003460">
    <property type="component" value="Unassembled WGS sequence"/>
</dbReference>
<evidence type="ECO:0000313" key="3">
    <source>
        <dbReference type="Proteomes" id="UP000003460"/>
    </source>
</evidence>
<dbReference type="GeneID" id="84577550"/>
<feature type="region of interest" description="Disordered" evidence="1">
    <location>
        <begin position="16"/>
        <end position="40"/>
    </location>
</feature>
<sequence length="40" mass="4034">MGRANSAPTSAHCIAAYGATTGGGNNSAAERAHIGRKHLR</sequence>
<organism evidence="2 3">
    <name type="scientific">Alloprevotella tannerae ATCC 51259</name>
    <dbReference type="NCBI Taxonomy" id="626522"/>
    <lineage>
        <taxon>Bacteria</taxon>
        <taxon>Pseudomonadati</taxon>
        <taxon>Bacteroidota</taxon>
        <taxon>Bacteroidia</taxon>
        <taxon>Bacteroidales</taxon>
        <taxon>Prevotellaceae</taxon>
        <taxon>Alloprevotella</taxon>
    </lineage>
</organism>
<protein>
    <submittedName>
        <fullName evidence="2">Uncharacterized protein</fullName>
    </submittedName>
</protein>
<reference evidence="2" key="1">
    <citation type="submission" date="2009-09" db="EMBL/GenBank/DDBJ databases">
        <authorList>
            <person name="Weinstock G."/>
            <person name="Sodergren E."/>
            <person name="Clifton S."/>
            <person name="Fulton L."/>
            <person name="Fulton B."/>
            <person name="Courtney L."/>
            <person name="Fronick C."/>
            <person name="Harrison M."/>
            <person name="Strong C."/>
            <person name="Farmer C."/>
            <person name="Delahaunty K."/>
            <person name="Markovic C."/>
            <person name="Hall O."/>
            <person name="Minx P."/>
            <person name="Tomlinson C."/>
            <person name="Mitreva M."/>
            <person name="Nelson J."/>
            <person name="Hou S."/>
            <person name="Wollam A."/>
            <person name="Pepin K.H."/>
            <person name="Johnson M."/>
            <person name="Bhonagiri V."/>
            <person name="Nash W.E."/>
            <person name="Warren W."/>
            <person name="Chinwalla A."/>
            <person name="Mardis E.R."/>
            <person name="Wilson R.K."/>
        </authorList>
    </citation>
    <scope>NUCLEOTIDE SEQUENCE [LARGE SCALE GENOMIC DNA]</scope>
    <source>
        <strain evidence="2">ATCC 51259</strain>
    </source>
</reference>
<dbReference type="HOGENOM" id="CLU_3294576_0_0_10"/>
<evidence type="ECO:0000313" key="2">
    <source>
        <dbReference type="EMBL" id="EEX70948.1"/>
    </source>
</evidence>
<proteinExistence type="predicted"/>
<dbReference type="RefSeq" id="WP_006255967.1">
    <property type="nucleotide sequence ID" value="NZ_GG700643.1"/>
</dbReference>
<gene>
    <name evidence="2" type="ORF">GCWU000325_02192</name>
</gene>
<dbReference type="EMBL" id="ACIJ02000023">
    <property type="protein sequence ID" value="EEX70948.1"/>
    <property type="molecule type" value="Genomic_DNA"/>
</dbReference>
<keyword evidence="3" id="KW-1185">Reference proteome</keyword>
<comment type="caution">
    <text evidence="2">The sequence shown here is derived from an EMBL/GenBank/DDBJ whole genome shotgun (WGS) entry which is preliminary data.</text>
</comment>